<evidence type="ECO:0000313" key="2">
    <source>
        <dbReference type="EMBL" id="OTF69795.1"/>
    </source>
</evidence>
<accession>A0A1Y3ARI1</accession>
<protein>
    <submittedName>
        <fullName evidence="2">Uncharacterized protein</fullName>
    </submittedName>
</protein>
<evidence type="ECO:0000256" key="1">
    <source>
        <dbReference type="SAM" id="Phobius"/>
    </source>
</evidence>
<gene>
    <name evidence="2" type="ORF">BLA29_003654</name>
</gene>
<proteinExistence type="predicted"/>
<keyword evidence="1" id="KW-0472">Membrane</keyword>
<keyword evidence="1" id="KW-1133">Transmembrane helix</keyword>
<dbReference type="AlphaFoldDB" id="A0A1Y3ARI1"/>
<dbReference type="Proteomes" id="UP000194236">
    <property type="component" value="Unassembled WGS sequence"/>
</dbReference>
<feature type="transmembrane region" description="Helical" evidence="1">
    <location>
        <begin position="20"/>
        <end position="46"/>
    </location>
</feature>
<evidence type="ECO:0000313" key="3">
    <source>
        <dbReference type="Proteomes" id="UP000194236"/>
    </source>
</evidence>
<keyword evidence="3" id="KW-1185">Reference proteome</keyword>
<dbReference type="EMBL" id="MUJZ01068794">
    <property type="protein sequence ID" value="OTF69795.1"/>
    <property type="molecule type" value="Genomic_DNA"/>
</dbReference>
<name>A0A1Y3ARI1_EURMA</name>
<comment type="caution">
    <text evidence="2">The sequence shown here is derived from an EMBL/GenBank/DDBJ whole genome shotgun (WGS) entry which is preliminary data.</text>
</comment>
<sequence length="128" mass="14963">MVAGYTTYLFFMTRQPITYQGLHIVSFIILIITLTSLIFGSVMVCINNRKLLRLKQKYLIRSMCNDNYKKIFTTHQLLKFESITNTLLNQSLGFKLTNGITIISYTFITIIYNISTFFFLISQQIHLK</sequence>
<organism evidence="2 3">
    <name type="scientific">Euroglyphus maynei</name>
    <name type="common">Mayne's house dust mite</name>
    <dbReference type="NCBI Taxonomy" id="6958"/>
    <lineage>
        <taxon>Eukaryota</taxon>
        <taxon>Metazoa</taxon>
        <taxon>Ecdysozoa</taxon>
        <taxon>Arthropoda</taxon>
        <taxon>Chelicerata</taxon>
        <taxon>Arachnida</taxon>
        <taxon>Acari</taxon>
        <taxon>Acariformes</taxon>
        <taxon>Sarcoptiformes</taxon>
        <taxon>Astigmata</taxon>
        <taxon>Psoroptidia</taxon>
        <taxon>Analgoidea</taxon>
        <taxon>Pyroglyphidae</taxon>
        <taxon>Pyroglyphinae</taxon>
        <taxon>Euroglyphus</taxon>
    </lineage>
</organism>
<reference evidence="2 3" key="1">
    <citation type="submission" date="2017-03" db="EMBL/GenBank/DDBJ databases">
        <title>Genome Survey of Euroglyphus maynei.</title>
        <authorList>
            <person name="Arlian L.G."/>
            <person name="Morgan M.S."/>
            <person name="Rider S.D."/>
        </authorList>
    </citation>
    <scope>NUCLEOTIDE SEQUENCE [LARGE SCALE GENOMIC DNA]</scope>
    <source>
        <strain evidence="2">Arlian Lab</strain>
        <tissue evidence="2">Whole body</tissue>
    </source>
</reference>
<feature type="transmembrane region" description="Helical" evidence="1">
    <location>
        <begin position="102"/>
        <end position="121"/>
    </location>
</feature>
<keyword evidence="1" id="KW-0812">Transmembrane</keyword>